<feature type="compositionally biased region" description="Basic and acidic residues" evidence="1">
    <location>
        <begin position="1"/>
        <end position="16"/>
    </location>
</feature>
<feature type="compositionally biased region" description="Basic residues" evidence="1">
    <location>
        <begin position="17"/>
        <end position="28"/>
    </location>
</feature>
<dbReference type="AlphaFoldDB" id="A0AAP0L432"/>
<feature type="region of interest" description="Disordered" evidence="1">
    <location>
        <begin position="140"/>
        <end position="163"/>
    </location>
</feature>
<proteinExistence type="predicted"/>
<comment type="caution">
    <text evidence="2">The sequence shown here is derived from an EMBL/GenBank/DDBJ whole genome shotgun (WGS) entry which is preliminary data.</text>
</comment>
<evidence type="ECO:0000313" key="2">
    <source>
        <dbReference type="EMBL" id="KAK9162720.1"/>
    </source>
</evidence>
<dbReference type="EMBL" id="JBBNAF010000002">
    <property type="protein sequence ID" value="KAK9162720.1"/>
    <property type="molecule type" value="Genomic_DNA"/>
</dbReference>
<protein>
    <submittedName>
        <fullName evidence="2">Uncharacterized protein</fullName>
    </submittedName>
</protein>
<feature type="region of interest" description="Disordered" evidence="1">
    <location>
        <begin position="1"/>
        <end position="110"/>
    </location>
</feature>
<dbReference type="Proteomes" id="UP001420932">
    <property type="component" value="Unassembled WGS sequence"/>
</dbReference>
<sequence>MIPETQSRRSQADQRLRRSRAERRRRRSRTEPMKGRSRGDQCERRRRGAAATMRVRSACAHGPATAAACSGKRPAHGPGNGGSGFEQRRRRVQAVAARGPSSGSWCTHRRPPTAANQCGLADPDVIGSDDLKKGEATMADLGTGEAATTNTSGDGGGVPRGRTGNVLERCDYAAVVH</sequence>
<evidence type="ECO:0000313" key="3">
    <source>
        <dbReference type="Proteomes" id="UP001420932"/>
    </source>
</evidence>
<evidence type="ECO:0000256" key="1">
    <source>
        <dbReference type="SAM" id="MobiDB-lite"/>
    </source>
</evidence>
<name>A0AAP0L432_9MAGN</name>
<feature type="compositionally biased region" description="Low complexity" evidence="1">
    <location>
        <begin position="58"/>
        <end position="68"/>
    </location>
</feature>
<organism evidence="2 3">
    <name type="scientific">Stephania yunnanensis</name>
    <dbReference type="NCBI Taxonomy" id="152371"/>
    <lineage>
        <taxon>Eukaryota</taxon>
        <taxon>Viridiplantae</taxon>
        <taxon>Streptophyta</taxon>
        <taxon>Embryophyta</taxon>
        <taxon>Tracheophyta</taxon>
        <taxon>Spermatophyta</taxon>
        <taxon>Magnoliopsida</taxon>
        <taxon>Ranunculales</taxon>
        <taxon>Menispermaceae</taxon>
        <taxon>Menispermoideae</taxon>
        <taxon>Cissampelideae</taxon>
        <taxon>Stephania</taxon>
    </lineage>
</organism>
<gene>
    <name evidence="2" type="ORF">Syun_003622</name>
</gene>
<keyword evidence="3" id="KW-1185">Reference proteome</keyword>
<reference evidence="2 3" key="1">
    <citation type="submission" date="2024-01" db="EMBL/GenBank/DDBJ databases">
        <title>Genome assemblies of Stephania.</title>
        <authorList>
            <person name="Yang L."/>
        </authorList>
    </citation>
    <scope>NUCLEOTIDE SEQUENCE [LARGE SCALE GENOMIC DNA]</scope>
    <source>
        <strain evidence="2">YNDBR</strain>
        <tissue evidence="2">Leaf</tissue>
    </source>
</reference>
<accession>A0AAP0L432</accession>
<feature type="compositionally biased region" description="Basic and acidic residues" evidence="1">
    <location>
        <begin position="29"/>
        <end position="43"/>
    </location>
</feature>